<evidence type="ECO:0000256" key="5">
    <source>
        <dbReference type="PROSITE-ProRule" id="PRU00205"/>
    </source>
</evidence>
<dbReference type="Pfam" id="PF03798">
    <property type="entry name" value="TRAM_LAG1_CLN8"/>
    <property type="match status" value="1"/>
</dbReference>
<dbReference type="PROSITE" id="PS50922">
    <property type="entry name" value="TLC"/>
    <property type="match status" value="1"/>
</dbReference>
<evidence type="ECO:0000313" key="9">
    <source>
        <dbReference type="Proteomes" id="UP000194236"/>
    </source>
</evidence>
<evidence type="ECO:0000256" key="1">
    <source>
        <dbReference type="ARBA" id="ARBA00004141"/>
    </source>
</evidence>
<keyword evidence="2 5" id="KW-0812">Transmembrane</keyword>
<keyword evidence="9" id="KW-1185">Reference proteome</keyword>
<evidence type="ECO:0000256" key="2">
    <source>
        <dbReference type="ARBA" id="ARBA00022692"/>
    </source>
</evidence>
<protein>
    <recommendedName>
        <fullName evidence="7">TLC domain-containing protein</fullName>
    </recommendedName>
</protein>
<dbReference type="GO" id="GO:0016020">
    <property type="term" value="C:membrane"/>
    <property type="evidence" value="ECO:0007669"/>
    <property type="project" value="UniProtKB-SubCell"/>
</dbReference>
<dbReference type="EMBL" id="MUJZ01006051">
    <property type="protein sequence ID" value="OTF82940.1"/>
    <property type="molecule type" value="Genomic_DNA"/>
</dbReference>
<feature type="transmembrane region" description="Helical" evidence="6">
    <location>
        <begin position="49"/>
        <end position="66"/>
    </location>
</feature>
<dbReference type="Proteomes" id="UP000194236">
    <property type="component" value="Unassembled WGS sequence"/>
</dbReference>
<dbReference type="OrthoDB" id="537032at2759"/>
<organism evidence="8 9">
    <name type="scientific">Euroglyphus maynei</name>
    <name type="common">Mayne's house dust mite</name>
    <dbReference type="NCBI Taxonomy" id="6958"/>
    <lineage>
        <taxon>Eukaryota</taxon>
        <taxon>Metazoa</taxon>
        <taxon>Ecdysozoa</taxon>
        <taxon>Arthropoda</taxon>
        <taxon>Chelicerata</taxon>
        <taxon>Arachnida</taxon>
        <taxon>Acari</taxon>
        <taxon>Acariformes</taxon>
        <taxon>Sarcoptiformes</taxon>
        <taxon>Astigmata</taxon>
        <taxon>Psoroptidia</taxon>
        <taxon>Analgoidea</taxon>
        <taxon>Pyroglyphidae</taxon>
        <taxon>Pyroglyphinae</taxon>
        <taxon>Euroglyphus</taxon>
    </lineage>
</organism>
<evidence type="ECO:0000256" key="3">
    <source>
        <dbReference type="ARBA" id="ARBA00022989"/>
    </source>
</evidence>
<reference evidence="8 9" key="1">
    <citation type="submission" date="2017-03" db="EMBL/GenBank/DDBJ databases">
        <title>Genome Survey of Euroglyphus maynei.</title>
        <authorList>
            <person name="Arlian L.G."/>
            <person name="Morgan M.S."/>
            <person name="Rider S.D."/>
        </authorList>
    </citation>
    <scope>NUCLEOTIDE SEQUENCE [LARGE SCALE GENOMIC DNA]</scope>
    <source>
        <strain evidence="8">Arlian Lab</strain>
        <tissue evidence="8">Whole body</tissue>
    </source>
</reference>
<name>A0A1Y3BPN5_EURMA</name>
<dbReference type="InterPro" id="IPR006634">
    <property type="entry name" value="TLC-dom"/>
</dbReference>
<comment type="caution">
    <text evidence="8">The sequence shown here is derived from an EMBL/GenBank/DDBJ whole genome shotgun (WGS) entry which is preliminary data.</text>
</comment>
<evidence type="ECO:0000259" key="7">
    <source>
        <dbReference type="PROSITE" id="PS50922"/>
    </source>
</evidence>
<keyword evidence="3 6" id="KW-1133">Transmembrane helix</keyword>
<accession>A0A1Y3BPN5</accession>
<feature type="domain" description="TLC" evidence="7">
    <location>
        <begin position="1"/>
        <end position="86"/>
    </location>
</feature>
<gene>
    <name evidence="8" type="ORF">BLA29_010148</name>
</gene>
<evidence type="ECO:0000256" key="4">
    <source>
        <dbReference type="ARBA" id="ARBA00023136"/>
    </source>
</evidence>
<evidence type="ECO:0000256" key="6">
    <source>
        <dbReference type="SAM" id="Phobius"/>
    </source>
</evidence>
<evidence type="ECO:0000313" key="8">
    <source>
        <dbReference type="EMBL" id="OTF82940.1"/>
    </source>
</evidence>
<feature type="transmembrane region" description="Helical" evidence="6">
    <location>
        <begin position="25"/>
        <end position="43"/>
    </location>
</feature>
<sequence length="86" mass="10321">MDISNYIHSTYYIIFIDHWDRDSSMMIIHHLIATLMLTISYMIHLERMAVVVIYLLEICEVFYFILKYNYSSYKITLINGGHSYSQ</sequence>
<keyword evidence="4 5" id="KW-0472">Membrane</keyword>
<proteinExistence type="predicted"/>
<comment type="subcellular location">
    <subcellularLocation>
        <location evidence="1">Membrane</location>
        <topology evidence="1">Multi-pass membrane protein</topology>
    </subcellularLocation>
</comment>
<dbReference type="AlphaFoldDB" id="A0A1Y3BPN5"/>